<sequence length="141" mass="15792">ASIVLDAYFKAYLVGPFVTAVRQQATRKQIPITQKTQEIYPGLDLLSTGVLRLVPKQYLGISLTEGIVPLKDTTTPWIPHQVFFSFPGKKAAHFFYRLRSKPPGSFSLSLSVCGVETLVVFEVCDYEIQEEEPVEDENAPE</sequence>
<proteinExistence type="predicted"/>
<evidence type="ECO:0000313" key="1">
    <source>
        <dbReference type="EMBL" id="MQL94580.1"/>
    </source>
</evidence>
<accession>A0A843VLY1</accession>
<feature type="non-terminal residue" evidence="1">
    <location>
        <position position="1"/>
    </location>
</feature>
<dbReference type="EMBL" id="NMUH01001691">
    <property type="protein sequence ID" value="MQL94580.1"/>
    <property type="molecule type" value="Genomic_DNA"/>
</dbReference>
<keyword evidence="2" id="KW-1185">Reference proteome</keyword>
<gene>
    <name evidence="1" type="ORF">Taro_027236</name>
</gene>
<protein>
    <submittedName>
        <fullName evidence="1">Uncharacterized protein</fullName>
    </submittedName>
</protein>
<reference evidence="1" key="1">
    <citation type="submission" date="2017-07" db="EMBL/GenBank/DDBJ databases">
        <title>Taro Niue Genome Assembly and Annotation.</title>
        <authorList>
            <person name="Atibalentja N."/>
            <person name="Keating K."/>
            <person name="Fields C.J."/>
        </authorList>
    </citation>
    <scope>NUCLEOTIDE SEQUENCE</scope>
    <source>
        <strain evidence="1">Niue_2</strain>
        <tissue evidence="1">Leaf</tissue>
    </source>
</reference>
<dbReference type="AlphaFoldDB" id="A0A843VLY1"/>
<dbReference type="Proteomes" id="UP000652761">
    <property type="component" value="Unassembled WGS sequence"/>
</dbReference>
<comment type="caution">
    <text evidence="1">The sequence shown here is derived from an EMBL/GenBank/DDBJ whole genome shotgun (WGS) entry which is preliminary data.</text>
</comment>
<evidence type="ECO:0000313" key="2">
    <source>
        <dbReference type="Proteomes" id="UP000652761"/>
    </source>
</evidence>
<name>A0A843VLY1_COLES</name>
<organism evidence="1 2">
    <name type="scientific">Colocasia esculenta</name>
    <name type="common">Wild taro</name>
    <name type="synonym">Arum esculentum</name>
    <dbReference type="NCBI Taxonomy" id="4460"/>
    <lineage>
        <taxon>Eukaryota</taxon>
        <taxon>Viridiplantae</taxon>
        <taxon>Streptophyta</taxon>
        <taxon>Embryophyta</taxon>
        <taxon>Tracheophyta</taxon>
        <taxon>Spermatophyta</taxon>
        <taxon>Magnoliopsida</taxon>
        <taxon>Liliopsida</taxon>
        <taxon>Araceae</taxon>
        <taxon>Aroideae</taxon>
        <taxon>Colocasieae</taxon>
        <taxon>Colocasia</taxon>
    </lineage>
</organism>